<dbReference type="AlphaFoldDB" id="X0XZY7"/>
<proteinExistence type="predicted"/>
<feature type="non-terminal residue" evidence="1">
    <location>
        <position position="46"/>
    </location>
</feature>
<reference evidence="1" key="1">
    <citation type="journal article" date="2014" name="Front. Microbiol.">
        <title>High frequency of phylogenetically diverse reductive dehalogenase-homologous genes in deep subseafloor sedimentary metagenomes.</title>
        <authorList>
            <person name="Kawai M."/>
            <person name="Futagami T."/>
            <person name="Toyoda A."/>
            <person name="Takaki Y."/>
            <person name="Nishi S."/>
            <person name="Hori S."/>
            <person name="Arai W."/>
            <person name="Tsubouchi T."/>
            <person name="Morono Y."/>
            <person name="Uchiyama I."/>
            <person name="Ito T."/>
            <person name="Fujiyama A."/>
            <person name="Inagaki F."/>
            <person name="Takami H."/>
        </authorList>
    </citation>
    <scope>NUCLEOTIDE SEQUENCE</scope>
    <source>
        <strain evidence="1">Expedition CK06-06</strain>
    </source>
</reference>
<dbReference type="EMBL" id="BARS01049187">
    <property type="protein sequence ID" value="GAG30276.1"/>
    <property type="molecule type" value="Genomic_DNA"/>
</dbReference>
<evidence type="ECO:0000313" key="1">
    <source>
        <dbReference type="EMBL" id="GAG30276.1"/>
    </source>
</evidence>
<sequence length="46" mass="5242">MGAHDISQTFEGAPSFGELLKWHLKAREQGEYDYGHDPYNGTWSTI</sequence>
<gene>
    <name evidence="1" type="ORF">S01H1_73600</name>
</gene>
<name>X0XZY7_9ZZZZ</name>
<protein>
    <submittedName>
        <fullName evidence="1">Uncharacterized protein</fullName>
    </submittedName>
</protein>
<comment type="caution">
    <text evidence="1">The sequence shown here is derived from an EMBL/GenBank/DDBJ whole genome shotgun (WGS) entry which is preliminary data.</text>
</comment>
<accession>X0XZY7</accession>
<organism evidence="1">
    <name type="scientific">marine sediment metagenome</name>
    <dbReference type="NCBI Taxonomy" id="412755"/>
    <lineage>
        <taxon>unclassified sequences</taxon>
        <taxon>metagenomes</taxon>
        <taxon>ecological metagenomes</taxon>
    </lineage>
</organism>